<gene>
    <name evidence="1" type="ORF">MSYG_4385</name>
</gene>
<dbReference type="RefSeq" id="XP_018741313.1">
    <property type="nucleotide sequence ID" value="XM_018884678.1"/>
</dbReference>
<accession>M5ECP3</accession>
<sequence>MGAAASRPCSVLSVMRPEDDPIFSLYILATVADWQELVWKQHIHPVYIPVAVLSLVHAVRISHATRMLSGAARAQLGLFQSLVLNMIVLFGSSTLLAMLLGLPAPILLSPVAIVLYSSVHLVLESTGLGLALVRLHTSASTGLVIDLVVAAIDAICRSEAIANMGNTLIRQHSNPLVAKSLLVQILAGALISGGVPLIAATFQLHSPQGHWQLLTPPWLRDASLLMYADLWGGALVALVMTLLTSGDVEARFPWLPRPAPRLALWLQAARKLDLHSVKNVPYLPLREAKAVGAALLFVCLLVPVVVRRLGRPQRMPRRPARKARKTK</sequence>
<proteinExistence type="predicted"/>
<dbReference type="HOGENOM" id="CLU_850132_0_0_1"/>
<dbReference type="OrthoDB" id="2520628at2759"/>
<organism evidence="1 2">
    <name type="scientific">Malassezia sympodialis (strain ATCC 42132)</name>
    <name type="common">Atopic eczema-associated yeast</name>
    <dbReference type="NCBI Taxonomy" id="1230383"/>
    <lineage>
        <taxon>Eukaryota</taxon>
        <taxon>Fungi</taxon>
        <taxon>Dikarya</taxon>
        <taxon>Basidiomycota</taxon>
        <taxon>Ustilaginomycotina</taxon>
        <taxon>Malasseziomycetes</taxon>
        <taxon>Malasseziales</taxon>
        <taxon>Malasseziaceae</taxon>
        <taxon>Malassezia</taxon>
    </lineage>
</organism>
<evidence type="ECO:0000313" key="1">
    <source>
        <dbReference type="EMBL" id="SHO80030.1"/>
    </source>
</evidence>
<name>M5ECP3_MALS4</name>
<dbReference type="Proteomes" id="UP000186303">
    <property type="component" value="Chromosome 8"/>
</dbReference>
<reference evidence="2" key="1">
    <citation type="journal article" date="2017" name="Nucleic Acids Res.">
        <title>Proteogenomics produces comprehensive and highly accurate protein-coding gene annotation in a complete genome assembly of Malassezia sympodialis.</title>
        <authorList>
            <person name="Zhu Y."/>
            <person name="Engstroem P.G."/>
            <person name="Tellgren-Roth C."/>
            <person name="Baudo C.D."/>
            <person name="Kennell J.C."/>
            <person name="Sun S."/>
            <person name="Billmyre R.B."/>
            <person name="Schroeder M.S."/>
            <person name="Andersson A."/>
            <person name="Holm T."/>
            <person name="Sigurgeirsson B."/>
            <person name="Wu G."/>
            <person name="Sankaranarayanan S.R."/>
            <person name="Siddharthan R."/>
            <person name="Sanyal K."/>
            <person name="Lundeberg J."/>
            <person name="Nystedt B."/>
            <person name="Boekhout T."/>
            <person name="Dawson T.L. Jr."/>
            <person name="Heitman J."/>
            <person name="Scheynius A."/>
            <person name="Lehtioe J."/>
        </authorList>
    </citation>
    <scope>NUCLEOTIDE SEQUENCE [LARGE SCALE GENOMIC DNA]</scope>
    <source>
        <strain evidence="2">ATCC 42132</strain>
    </source>
</reference>
<dbReference type="KEGG" id="msym:MSY001_2809"/>
<dbReference type="AlphaFoldDB" id="M5ECP3"/>
<protein>
    <submittedName>
        <fullName evidence="1">Uncharacterized protein</fullName>
    </submittedName>
</protein>
<evidence type="ECO:0000313" key="2">
    <source>
        <dbReference type="Proteomes" id="UP000186303"/>
    </source>
</evidence>
<dbReference type="EMBL" id="LT671828">
    <property type="protein sequence ID" value="SHO80030.1"/>
    <property type="molecule type" value="Genomic_DNA"/>
</dbReference>
<dbReference type="OMA" id="RTEGMAN"/>
<dbReference type="VEuPathDB" id="FungiDB:MSYG_4385"/>
<keyword evidence="2" id="KW-1185">Reference proteome</keyword>